<evidence type="ECO:0000313" key="2">
    <source>
        <dbReference type="EMBL" id="GLR13602.1"/>
    </source>
</evidence>
<dbReference type="Pfam" id="PF00111">
    <property type="entry name" value="Fer2"/>
    <property type="match status" value="1"/>
</dbReference>
<dbReference type="InterPro" id="IPR012675">
    <property type="entry name" value="Beta-grasp_dom_sf"/>
</dbReference>
<comment type="caution">
    <text evidence="2">The sequence shown here is derived from an EMBL/GenBank/DDBJ whole genome shotgun (WGS) entry which is preliminary data.</text>
</comment>
<reference evidence="3" key="1">
    <citation type="journal article" date="2019" name="Int. J. Syst. Evol. Microbiol.">
        <title>The Global Catalogue of Microorganisms (GCM) 10K type strain sequencing project: providing services to taxonomists for standard genome sequencing and annotation.</title>
        <authorList>
            <consortium name="The Broad Institute Genomics Platform"/>
            <consortium name="The Broad Institute Genome Sequencing Center for Infectious Disease"/>
            <person name="Wu L."/>
            <person name="Ma J."/>
        </authorList>
    </citation>
    <scope>NUCLEOTIDE SEQUENCE [LARGE SCALE GENOMIC DNA]</scope>
    <source>
        <strain evidence="3">NBRC 110044</strain>
    </source>
</reference>
<dbReference type="SUPFAM" id="SSF54292">
    <property type="entry name" value="2Fe-2S ferredoxin-like"/>
    <property type="match status" value="1"/>
</dbReference>
<evidence type="ECO:0000259" key="1">
    <source>
        <dbReference type="Pfam" id="PF00111"/>
    </source>
</evidence>
<proteinExistence type="predicted"/>
<gene>
    <name evidence="2" type="ORF">GCM10007907_23920</name>
</gene>
<organism evidence="2 3">
    <name type="scientific">Chitinimonas prasina</name>
    <dbReference type="NCBI Taxonomy" id="1434937"/>
    <lineage>
        <taxon>Bacteria</taxon>
        <taxon>Pseudomonadati</taxon>
        <taxon>Pseudomonadota</taxon>
        <taxon>Betaproteobacteria</taxon>
        <taxon>Neisseriales</taxon>
        <taxon>Chitinibacteraceae</taxon>
        <taxon>Chitinimonas</taxon>
    </lineage>
</organism>
<dbReference type="Proteomes" id="UP001156706">
    <property type="component" value="Unassembled WGS sequence"/>
</dbReference>
<protein>
    <recommendedName>
        <fullName evidence="1">2Fe-2S ferredoxin-type domain-containing protein</fullName>
    </recommendedName>
</protein>
<dbReference type="InterPro" id="IPR006058">
    <property type="entry name" value="2Fe2S_fd_BS"/>
</dbReference>
<dbReference type="PROSITE" id="PS00197">
    <property type="entry name" value="2FE2S_FER_1"/>
    <property type="match status" value="1"/>
</dbReference>
<feature type="domain" description="2Fe-2S ferredoxin-type" evidence="1">
    <location>
        <begin position="19"/>
        <end position="89"/>
    </location>
</feature>
<dbReference type="InterPro" id="IPR001041">
    <property type="entry name" value="2Fe-2S_ferredoxin-type"/>
</dbReference>
<dbReference type="RefSeq" id="WP_284196695.1">
    <property type="nucleotide sequence ID" value="NZ_BSOG01000002.1"/>
</dbReference>
<dbReference type="Gene3D" id="3.10.20.30">
    <property type="match status" value="1"/>
</dbReference>
<sequence>MMHYTLDFPDSPYPSIQLPEGSALSLQLSALNSPLLFGCRAGLCGTCLIELQPGAEGSIAPASADEREALDIYAPDQPLARLACQVQVTGDMRIRKL</sequence>
<accession>A0ABQ5YIV5</accession>
<dbReference type="EMBL" id="BSOG01000002">
    <property type="protein sequence ID" value="GLR13602.1"/>
    <property type="molecule type" value="Genomic_DNA"/>
</dbReference>
<dbReference type="CDD" id="cd00207">
    <property type="entry name" value="fer2"/>
    <property type="match status" value="1"/>
</dbReference>
<dbReference type="InterPro" id="IPR036010">
    <property type="entry name" value="2Fe-2S_ferredoxin-like_sf"/>
</dbReference>
<evidence type="ECO:0000313" key="3">
    <source>
        <dbReference type="Proteomes" id="UP001156706"/>
    </source>
</evidence>
<keyword evidence="3" id="KW-1185">Reference proteome</keyword>
<name>A0ABQ5YIV5_9NEIS</name>